<proteinExistence type="predicted"/>
<dbReference type="Gene3D" id="1.10.510.10">
    <property type="entry name" value="Transferase(Phosphotransferase) domain 1"/>
    <property type="match status" value="1"/>
</dbReference>
<dbReference type="GO" id="GO:0005524">
    <property type="term" value="F:ATP binding"/>
    <property type="evidence" value="ECO:0007669"/>
    <property type="project" value="InterPro"/>
</dbReference>
<sequence>MMNSEKIIKLRKKFSRGTTRLIQGAPAKQANKNEVYQKCGTPSNDASSSRRNDKDSSRKIKKKLKSNEDVELGVSKKERKVQSGGALVKQGSGRLKGADESQKQKRKSRERKSDQIINIKNSTSTPKHERSVKHISSKRKKEKPKEQKDRILPTPPREIEKKDSAQKSPAPGSSPPDGCPVAEMASGRARKNSDEDAATGKKHSSDNEQPSTPCERETASIPIPQEVAATAFKVRDNDEDNREENEFTDVEADRPYNVGSDKVMLQPPAQLKLGTCVYEIVHGSVAGDYGSCIIKNVKLNEYCVLRYESASAKVKRLKTECTVLVLAAAGKRRHMLRLLMRGSMDDIHLKYLLTEGIGPALPDVLHQLGTRCFSQPTAFKLSLETIEAIEDLHRIGLIHRDIKPSAFSVGMTNQACRVYMTHFGLAKKYRSISDLKLIAPRKSVPFMGTVKYASRAVHKRGERSRRDDMESWLFVIVEFFCAKSLPWRKVADKTRVLERKQIFMTEAGIATAVSSSPRLPKEIKTITMHISALDFESGPDYHVYRKVLRDGMEHRRIWNNDPFEWEVDEPSQIRLINGSSRREDTVDSTQQQSDV</sequence>
<evidence type="ECO:0000313" key="3">
    <source>
        <dbReference type="Proteomes" id="UP000492821"/>
    </source>
</evidence>
<reference evidence="4" key="2">
    <citation type="submission" date="2020-10" db="UniProtKB">
        <authorList>
            <consortium name="WormBaseParasite"/>
        </authorList>
    </citation>
    <scope>IDENTIFICATION</scope>
</reference>
<keyword evidence="3" id="KW-1185">Reference proteome</keyword>
<feature type="compositionally biased region" description="Basic and acidic residues" evidence="1">
    <location>
        <begin position="48"/>
        <end position="58"/>
    </location>
</feature>
<dbReference type="AlphaFoldDB" id="A0A7E4WB46"/>
<accession>A0A7E4WB46</accession>
<feature type="domain" description="Protein kinase" evidence="2">
    <location>
        <begin position="278"/>
        <end position="557"/>
    </location>
</feature>
<dbReference type="PANTHER" id="PTHR11909">
    <property type="entry name" value="CASEIN KINASE-RELATED"/>
    <property type="match status" value="1"/>
</dbReference>
<feature type="region of interest" description="Disordered" evidence="1">
    <location>
        <begin position="19"/>
        <end position="225"/>
    </location>
</feature>
<dbReference type="Pfam" id="PF00069">
    <property type="entry name" value="Pkinase"/>
    <property type="match status" value="1"/>
</dbReference>
<dbReference type="WBParaSite" id="Pan_g9145.t1">
    <property type="protein sequence ID" value="Pan_g9145.t1"/>
    <property type="gene ID" value="Pan_g9145"/>
</dbReference>
<evidence type="ECO:0000259" key="2">
    <source>
        <dbReference type="PROSITE" id="PS50011"/>
    </source>
</evidence>
<feature type="compositionally biased region" description="Basic residues" evidence="1">
    <location>
        <begin position="130"/>
        <end position="142"/>
    </location>
</feature>
<dbReference type="InterPro" id="IPR050235">
    <property type="entry name" value="CK1_Ser-Thr_kinase"/>
</dbReference>
<dbReference type="InterPro" id="IPR000719">
    <property type="entry name" value="Prot_kinase_dom"/>
</dbReference>
<dbReference type="InterPro" id="IPR011009">
    <property type="entry name" value="Kinase-like_dom_sf"/>
</dbReference>
<feature type="compositionally biased region" description="Polar residues" evidence="1">
    <location>
        <begin position="115"/>
        <end position="125"/>
    </location>
</feature>
<reference evidence="3" key="1">
    <citation type="journal article" date="2013" name="Genetics">
        <title>The draft genome and transcriptome of Panagrellus redivivus are shaped by the harsh demands of a free-living lifestyle.</title>
        <authorList>
            <person name="Srinivasan J."/>
            <person name="Dillman A.R."/>
            <person name="Macchietto M.G."/>
            <person name="Heikkinen L."/>
            <person name="Lakso M."/>
            <person name="Fracchia K.M."/>
            <person name="Antoshechkin I."/>
            <person name="Mortazavi A."/>
            <person name="Wong G."/>
            <person name="Sternberg P.W."/>
        </authorList>
    </citation>
    <scope>NUCLEOTIDE SEQUENCE [LARGE SCALE GENOMIC DNA]</scope>
    <source>
        <strain evidence="3">MT8872</strain>
    </source>
</reference>
<protein>
    <submittedName>
        <fullName evidence="4">Protein kinase domain-containing protein</fullName>
    </submittedName>
</protein>
<dbReference type="GO" id="GO:0004672">
    <property type="term" value="F:protein kinase activity"/>
    <property type="evidence" value="ECO:0007669"/>
    <property type="project" value="InterPro"/>
</dbReference>
<feature type="compositionally biased region" description="Basic and acidic residues" evidence="1">
    <location>
        <begin position="143"/>
        <end position="165"/>
    </location>
</feature>
<dbReference type="Proteomes" id="UP000492821">
    <property type="component" value="Unassembled WGS sequence"/>
</dbReference>
<evidence type="ECO:0000313" key="4">
    <source>
        <dbReference type="WBParaSite" id="Pan_g9145.t1"/>
    </source>
</evidence>
<dbReference type="SUPFAM" id="SSF56112">
    <property type="entry name" value="Protein kinase-like (PK-like)"/>
    <property type="match status" value="1"/>
</dbReference>
<dbReference type="SMART" id="SM00220">
    <property type="entry name" value="S_TKc"/>
    <property type="match status" value="1"/>
</dbReference>
<organism evidence="3 4">
    <name type="scientific">Panagrellus redivivus</name>
    <name type="common">Microworm</name>
    <dbReference type="NCBI Taxonomy" id="6233"/>
    <lineage>
        <taxon>Eukaryota</taxon>
        <taxon>Metazoa</taxon>
        <taxon>Ecdysozoa</taxon>
        <taxon>Nematoda</taxon>
        <taxon>Chromadorea</taxon>
        <taxon>Rhabditida</taxon>
        <taxon>Tylenchina</taxon>
        <taxon>Panagrolaimomorpha</taxon>
        <taxon>Panagrolaimoidea</taxon>
        <taxon>Panagrolaimidae</taxon>
        <taxon>Panagrellus</taxon>
    </lineage>
</organism>
<evidence type="ECO:0000256" key="1">
    <source>
        <dbReference type="SAM" id="MobiDB-lite"/>
    </source>
</evidence>
<name>A0A7E4WB46_PANRE</name>
<dbReference type="PROSITE" id="PS50011">
    <property type="entry name" value="PROTEIN_KINASE_DOM"/>
    <property type="match status" value="1"/>
</dbReference>